<organism evidence="8 9">
    <name type="scientific">Cymbomonas tetramitiformis</name>
    <dbReference type="NCBI Taxonomy" id="36881"/>
    <lineage>
        <taxon>Eukaryota</taxon>
        <taxon>Viridiplantae</taxon>
        <taxon>Chlorophyta</taxon>
        <taxon>Pyramimonadophyceae</taxon>
        <taxon>Pyramimonadales</taxon>
        <taxon>Pyramimonadaceae</taxon>
        <taxon>Cymbomonas</taxon>
    </lineage>
</organism>
<comment type="caution">
    <text evidence="8">The sequence shown here is derived from an EMBL/GenBank/DDBJ whole genome shotgun (WGS) entry which is preliminary data.</text>
</comment>
<protein>
    <recommendedName>
        <fullName evidence="7">Protein kinase domain-containing protein</fullName>
    </recommendedName>
</protein>
<reference evidence="8 9" key="1">
    <citation type="journal article" date="2015" name="Genome Biol. Evol.">
        <title>Comparative Genomics of a Bacterivorous Green Alga Reveals Evolutionary Causalities and Consequences of Phago-Mixotrophic Mode of Nutrition.</title>
        <authorList>
            <person name="Burns J.A."/>
            <person name="Paasch A."/>
            <person name="Narechania A."/>
            <person name="Kim E."/>
        </authorList>
    </citation>
    <scope>NUCLEOTIDE SEQUENCE [LARGE SCALE GENOMIC DNA]</scope>
    <source>
        <strain evidence="8 9">PLY_AMNH</strain>
    </source>
</reference>
<keyword evidence="2" id="KW-0808">Transferase</keyword>
<dbReference type="Proteomes" id="UP001190700">
    <property type="component" value="Unassembled WGS sequence"/>
</dbReference>
<dbReference type="SUPFAM" id="SSF56112">
    <property type="entry name" value="Protein kinase-like (PK-like)"/>
    <property type="match status" value="1"/>
</dbReference>
<dbReference type="PROSITE" id="PS50011">
    <property type="entry name" value="PROTEIN_KINASE_DOM"/>
    <property type="match status" value="1"/>
</dbReference>
<dbReference type="PROSITE" id="PS00108">
    <property type="entry name" value="PROTEIN_KINASE_ST"/>
    <property type="match status" value="1"/>
</dbReference>
<feature type="compositionally biased region" description="Pro residues" evidence="6">
    <location>
        <begin position="13"/>
        <end position="23"/>
    </location>
</feature>
<evidence type="ECO:0000256" key="1">
    <source>
        <dbReference type="ARBA" id="ARBA00022527"/>
    </source>
</evidence>
<evidence type="ECO:0000256" key="2">
    <source>
        <dbReference type="ARBA" id="ARBA00022679"/>
    </source>
</evidence>
<dbReference type="InterPro" id="IPR050205">
    <property type="entry name" value="CDPK_Ser/Thr_kinases"/>
</dbReference>
<evidence type="ECO:0000259" key="7">
    <source>
        <dbReference type="PROSITE" id="PS50011"/>
    </source>
</evidence>
<evidence type="ECO:0000313" key="8">
    <source>
        <dbReference type="EMBL" id="KAK3279864.1"/>
    </source>
</evidence>
<evidence type="ECO:0000313" key="9">
    <source>
        <dbReference type="Proteomes" id="UP001190700"/>
    </source>
</evidence>
<dbReference type="GO" id="GO:0004674">
    <property type="term" value="F:protein serine/threonine kinase activity"/>
    <property type="evidence" value="ECO:0007669"/>
    <property type="project" value="UniProtKB-KW"/>
</dbReference>
<gene>
    <name evidence="8" type="ORF">CYMTET_12279</name>
</gene>
<dbReference type="Pfam" id="PF00069">
    <property type="entry name" value="Pkinase"/>
    <property type="match status" value="1"/>
</dbReference>
<keyword evidence="5" id="KW-0067">ATP-binding</keyword>
<accession>A0AAE0GKR6</accession>
<proteinExistence type="predicted"/>
<evidence type="ECO:0000256" key="6">
    <source>
        <dbReference type="SAM" id="MobiDB-lite"/>
    </source>
</evidence>
<feature type="region of interest" description="Disordered" evidence="6">
    <location>
        <begin position="447"/>
        <end position="472"/>
    </location>
</feature>
<dbReference type="InterPro" id="IPR011009">
    <property type="entry name" value="Kinase-like_dom_sf"/>
</dbReference>
<keyword evidence="1" id="KW-0723">Serine/threonine-protein kinase</keyword>
<feature type="compositionally biased region" description="Low complexity" evidence="6">
    <location>
        <begin position="1"/>
        <end position="12"/>
    </location>
</feature>
<evidence type="ECO:0000256" key="4">
    <source>
        <dbReference type="ARBA" id="ARBA00022777"/>
    </source>
</evidence>
<keyword evidence="3" id="KW-0547">Nucleotide-binding</keyword>
<feature type="domain" description="Protein kinase" evidence="7">
    <location>
        <begin position="84"/>
        <end position="429"/>
    </location>
</feature>
<evidence type="ECO:0000256" key="3">
    <source>
        <dbReference type="ARBA" id="ARBA00022741"/>
    </source>
</evidence>
<sequence length="501" mass="55850">MSLESRGFSRPSLPSPPSTPPFTPGRRHQRVSPLRYDVCDQDGRQDSELGSRHTVPRLKRTNTLERFCTQHGTEKSEQRFAEKYAEVQMMGSGAFSIVRQVRCRRTGRMYAAKSIQTVSESWYHRGGSGHEVQLKNGKFSSCRTLEEVRQECQIMYELKDNASVVDVVDTSIEAGKVTIVMELLKGGSLNHIANKAPGGILEDRLRLLFHHFISALSKVHQAGIIHRDIKLENLMLGVASDMSSLKIIDVGLAVKCPSCSLQFVDSNHKGTMSYMAPEVALQRAPVVVYETANDMWACGIALLEALTGTRSPFVPGLDTPWWDKNKQKLWRCAVSAPFVSSQTTPRSPRRSFQQPRSELQLSASFDSVICLDPAVHKELQAYVNKQVEQWLADSKQKVSNDLKAFIRRLMQVHPAQRMTAAAALADPWFSDARLHFSEDQGSRVWTSSMSSSFRGSSPTQDDGPQEHRPSRPGSSCCGLWGLFCGPVKYEAPVHSITVGSR</sequence>
<dbReference type="EMBL" id="LGRX02004639">
    <property type="protein sequence ID" value="KAK3279864.1"/>
    <property type="molecule type" value="Genomic_DNA"/>
</dbReference>
<dbReference type="Gene3D" id="3.30.200.20">
    <property type="entry name" value="Phosphorylase Kinase, domain 1"/>
    <property type="match status" value="1"/>
</dbReference>
<dbReference type="Gene3D" id="1.10.510.10">
    <property type="entry name" value="Transferase(Phosphotransferase) domain 1"/>
    <property type="match status" value="1"/>
</dbReference>
<dbReference type="InterPro" id="IPR000719">
    <property type="entry name" value="Prot_kinase_dom"/>
</dbReference>
<keyword evidence="4" id="KW-0418">Kinase</keyword>
<dbReference type="SMART" id="SM00220">
    <property type="entry name" value="S_TKc"/>
    <property type="match status" value="1"/>
</dbReference>
<dbReference type="InterPro" id="IPR008271">
    <property type="entry name" value="Ser/Thr_kinase_AS"/>
</dbReference>
<dbReference type="PANTHER" id="PTHR24349">
    <property type="entry name" value="SERINE/THREONINE-PROTEIN KINASE"/>
    <property type="match status" value="1"/>
</dbReference>
<dbReference type="GO" id="GO:0005524">
    <property type="term" value="F:ATP binding"/>
    <property type="evidence" value="ECO:0007669"/>
    <property type="project" value="UniProtKB-KW"/>
</dbReference>
<evidence type="ECO:0000256" key="5">
    <source>
        <dbReference type="ARBA" id="ARBA00022840"/>
    </source>
</evidence>
<feature type="compositionally biased region" description="Low complexity" evidence="6">
    <location>
        <begin position="447"/>
        <end position="457"/>
    </location>
</feature>
<dbReference type="AlphaFoldDB" id="A0AAE0GKR6"/>
<keyword evidence="9" id="KW-1185">Reference proteome</keyword>
<name>A0AAE0GKR6_9CHLO</name>
<feature type="region of interest" description="Disordered" evidence="6">
    <location>
        <begin position="1"/>
        <end position="34"/>
    </location>
</feature>